<protein>
    <submittedName>
        <fullName evidence="2">Uncharacterized protein</fullName>
    </submittedName>
</protein>
<dbReference type="GeneID" id="75911454"/>
<feature type="compositionally biased region" description="Polar residues" evidence="1">
    <location>
        <begin position="71"/>
        <end position="86"/>
    </location>
</feature>
<reference evidence="2" key="1">
    <citation type="submission" date="2021-06" db="EMBL/GenBank/DDBJ databases">
        <authorList>
            <consortium name="DOE Joint Genome Institute"/>
            <person name="Mondo S.J."/>
            <person name="Amses K.R."/>
            <person name="Simmons D.R."/>
            <person name="Longcore J.E."/>
            <person name="Seto K."/>
            <person name="Alves G.H."/>
            <person name="Bonds A.E."/>
            <person name="Quandt C.A."/>
            <person name="Davis W.J."/>
            <person name="Chang Y."/>
            <person name="Letcher P.M."/>
            <person name="Powell M.J."/>
            <person name="Kuo A."/>
            <person name="Labutti K."/>
            <person name="Pangilinan J."/>
            <person name="Andreopoulos W."/>
            <person name="Tritt A."/>
            <person name="Riley R."/>
            <person name="Hundley H."/>
            <person name="Johnson J."/>
            <person name="Lipzen A."/>
            <person name="Barry K."/>
            <person name="Berbee M.L."/>
            <person name="Buchler N.E."/>
            <person name="Grigoriev I.V."/>
            <person name="Spatafora J.W."/>
            <person name="Stajich J.E."/>
            <person name="James T.Y."/>
        </authorList>
    </citation>
    <scope>NUCLEOTIDE SEQUENCE</scope>
    <source>
        <strain evidence="2">AG</strain>
    </source>
</reference>
<feature type="region of interest" description="Disordered" evidence="1">
    <location>
        <begin position="71"/>
        <end position="103"/>
    </location>
</feature>
<evidence type="ECO:0000256" key="1">
    <source>
        <dbReference type="SAM" id="MobiDB-lite"/>
    </source>
</evidence>
<dbReference type="AlphaFoldDB" id="A0AAD5HHW9"/>
<dbReference type="Proteomes" id="UP001206595">
    <property type="component" value="Unassembled WGS sequence"/>
</dbReference>
<comment type="caution">
    <text evidence="2">The sequence shown here is derived from an EMBL/GenBank/DDBJ whole genome shotgun (WGS) entry which is preliminary data.</text>
</comment>
<feature type="compositionally biased region" description="Polar residues" evidence="1">
    <location>
        <begin position="354"/>
        <end position="382"/>
    </location>
</feature>
<feature type="region of interest" description="Disordered" evidence="1">
    <location>
        <begin position="1"/>
        <end position="34"/>
    </location>
</feature>
<sequence length="482" mass="54580">MSRSGDHSHLVREVEAPTTPASQVKTYDAIPPSSNRSFLSSVVDLFQQAKTNATSEFDQLYDTFSVSRENVTPQKNSNAKNVNSNRQRVEKRYSQSTPSAKREKHYITSLTPHFERQNIRDSPIRSAKRQAISSARTARHWEESKNETDFHPNRSLTKALEKVAVDDPSILHNTTSYLSTNSNSRTRLDLDELDDELHRVARLDHNLDIVRQQVQALFTTSSMEYNGHESSFVSKKSSYFEPNNAQGEEPSTHETVFSEPHPQAKLIRSSSVIHPEYDIYNRASHRNSNDNEISLMNRSSKLPSLQISPVPLAKPLPTHKTPSKSSPYRRPFRASSPSPHKTQHHPQRLLSKSPKPSTRFSSIADSSYRETGTSTPLRNSKPSAHERTHITNFGHTQLNNAPPPRTLFDELSNAGASFNNAKKTPSQRTTVLKRLDDSEVFSGENSEYFNTPHSKDNHGTNIIPGDEYTFHGQRFRIEEEIS</sequence>
<gene>
    <name evidence="2" type="ORF">K450DRAFT_223752</name>
</gene>
<keyword evidence="3" id="KW-1185">Reference proteome</keyword>
<evidence type="ECO:0000313" key="3">
    <source>
        <dbReference type="Proteomes" id="UP001206595"/>
    </source>
</evidence>
<feature type="region of interest" description="Disordered" evidence="1">
    <location>
        <begin position="239"/>
        <end position="260"/>
    </location>
</feature>
<feature type="compositionally biased region" description="Basic and acidic residues" evidence="1">
    <location>
        <begin position="1"/>
        <end position="15"/>
    </location>
</feature>
<dbReference type="EMBL" id="MU620896">
    <property type="protein sequence ID" value="KAI8583454.1"/>
    <property type="molecule type" value="Genomic_DNA"/>
</dbReference>
<accession>A0AAD5HHW9</accession>
<dbReference type="RefSeq" id="XP_051448458.1">
    <property type="nucleotide sequence ID" value="XM_051586106.1"/>
</dbReference>
<name>A0AAD5HHW9_UMBRA</name>
<reference evidence="2" key="2">
    <citation type="journal article" date="2022" name="Proc. Natl. Acad. Sci. U.S.A.">
        <title>Diploid-dominant life cycles characterize the early evolution of Fungi.</title>
        <authorList>
            <person name="Amses K.R."/>
            <person name="Simmons D.R."/>
            <person name="Longcore J.E."/>
            <person name="Mondo S.J."/>
            <person name="Seto K."/>
            <person name="Jeronimo G.H."/>
            <person name="Bonds A.E."/>
            <person name="Quandt C.A."/>
            <person name="Davis W.J."/>
            <person name="Chang Y."/>
            <person name="Federici B.A."/>
            <person name="Kuo A."/>
            <person name="LaButti K."/>
            <person name="Pangilinan J."/>
            <person name="Andreopoulos W."/>
            <person name="Tritt A."/>
            <person name="Riley R."/>
            <person name="Hundley H."/>
            <person name="Johnson J."/>
            <person name="Lipzen A."/>
            <person name="Barry K."/>
            <person name="Lang B.F."/>
            <person name="Cuomo C.A."/>
            <person name="Buchler N.E."/>
            <person name="Grigoriev I.V."/>
            <person name="Spatafora J.W."/>
            <person name="Stajich J.E."/>
            <person name="James T.Y."/>
        </authorList>
    </citation>
    <scope>NUCLEOTIDE SEQUENCE</scope>
    <source>
        <strain evidence="2">AG</strain>
    </source>
</reference>
<feature type="region of interest" description="Disordered" evidence="1">
    <location>
        <begin position="305"/>
        <end position="385"/>
    </location>
</feature>
<proteinExistence type="predicted"/>
<organism evidence="2 3">
    <name type="scientific">Umbelopsis ramanniana AG</name>
    <dbReference type="NCBI Taxonomy" id="1314678"/>
    <lineage>
        <taxon>Eukaryota</taxon>
        <taxon>Fungi</taxon>
        <taxon>Fungi incertae sedis</taxon>
        <taxon>Mucoromycota</taxon>
        <taxon>Mucoromycotina</taxon>
        <taxon>Umbelopsidomycetes</taxon>
        <taxon>Umbelopsidales</taxon>
        <taxon>Umbelopsidaceae</taxon>
        <taxon>Umbelopsis</taxon>
    </lineage>
</organism>
<evidence type="ECO:0000313" key="2">
    <source>
        <dbReference type="EMBL" id="KAI8583454.1"/>
    </source>
</evidence>